<keyword evidence="6 12" id="KW-1133">Transmembrane helix</keyword>
<reference evidence="14" key="2">
    <citation type="submission" date="2025-09" db="UniProtKB">
        <authorList>
            <consortium name="Ensembl"/>
        </authorList>
    </citation>
    <scope>IDENTIFICATION</scope>
</reference>
<dbReference type="GO" id="GO:0004930">
    <property type="term" value="F:G protein-coupled receptor activity"/>
    <property type="evidence" value="ECO:0007669"/>
    <property type="project" value="UniProtKB-KW"/>
</dbReference>
<dbReference type="InterPro" id="IPR000725">
    <property type="entry name" value="Olfact_rcpt"/>
</dbReference>
<keyword evidence="7 11" id="KW-0297">G-protein coupled receptor</keyword>
<reference evidence="14" key="1">
    <citation type="submission" date="2025-08" db="UniProtKB">
        <authorList>
            <consortium name="Ensembl"/>
        </authorList>
    </citation>
    <scope>IDENTIFICATION</scope>
</reference>
<keyword evidence="10 11" id="KW-0807">Transducer</keyword>
<dbReference type="CDD" id="cd15947">
    <property type="entry name" value="7tmA_OR2B-like"/>
    <property type="match status" value="1"/>
</dbReference>
<dbReference type="SUPFAM" id="SSF81321">
    <property type="entry name" value="Family A G protein-coupled receptor-like"/>
    <property type="match status" value="1"/>
</dbReference>
<evidence type="ECO:0000313" key="15">
    <source>
        <dbReference type="Proteomes" id="UP000694406"/>
    </source>
</evidence>
<dbReference type="PRINTS" id="PR00245">
    <property type="entry name" value="OLFACTORYR"/>
</dbReference>
<dbReference type="FunFam" id="1.20.1070.10:FF:000005">
    <property type="entry name" value="Olfactory receptor"/>
    <property type="match status" value="1"/>
</dbReference>
<keyword evidence="15" id="KW-1185">Reference proteome</keyword>
<comment type="subcellular location">
    <subcellularLocation>
        <location evidence="1 12">Cell membrane</location>
        <topology evidence="1 12">Multi-pass membrane protein</topology>
    </subcellularLocation>
</comment>
<dbReference type="PRINTS" id="PR00237">
    <property type="entry name" value="GPCRRHODOPSN"/>
</dbReference>
<dbReference type="PROSITE" id="PS50262">
    <property type="entry name" value="G_PROTEIN_RECEP_F1_2"/>
    <property type="match status" value="1"/>
</dbReference>
<feature type="transmembrane region" description="Helical" evidence="12">
    <location>
        <begin position="65"/>
        <end position="85"/>
    </location>
</feature>
<keyword evidence="2 12" id="KW-1003">Cell membrane</keyword>
<name>A0A8C5RNV9_LATLA</name>
<dbReference type="InterPro" id="IPR017452">
    <property type="entry name" value="GPCR_Rhodpsn_7TM"/>
</dbReference>
<evidence type="ECO:0000256" key="12">
    <source>
        <dbReference type="RuleBase" id="RU363047"/>
    </source>
</evidence>
<proteinExistence type="inferred from homology"/>
<comment type="similarity">
    <text evidence="11">Belongs to the G-protein coupled receptor 1 family.</text>
</comment>
<feature type="transmembrane region" description="Helical" evidence="12">
    <location>
        <begin position="29"/>
        <end position="53"/>
    </location>
</feature>
<evidence type="ECO:0000259" key="13">
    <source>
        <dbReference type="PROSITE" id="PS50262"/>
    </source>
</evidence>
<evidence type="ECO:0000256" key="2">
    <source>
        <dbReference type="ARBA" id="ARBA00022475"/>
    </source>
</evidence>
<feature type="transmembrane region" description="Helical" evidence="12">
    <location>
        <begin position="105"/>
        <end position="124"/>
    </location>
</feature>
<dbReference type="GeneTree" id="ENSGT01150000286913"/>
<feature type="transmembrane region" description="Helical" evidence="12">
    <location>
        <begin position="201"/>
        <end position="231"/>
    </location>
</feature>
<feature type="domain" description="G-protein coupled receptors family 1 profile" evidence="13">
    <location>
        <begin position="45"/>
        <end position="295"/>
    </location>
</feature>
<evidence type="ECO:0000256" key="8">
    <source>
        <dbReference type="ARBA" id="ARBA00023136"/>
    </source>
</evidence>
<dbReference type="GO" id="GO:0005886">
    <property type="term" value="C:plasma membrane"/>
    <property type="evidence" value="ECO:0007669"/>
    <property type="project" value="UniProtKB-SubCell"/>
</dbReference>
<evidence type="ECO:0000256" key="3">
    <source>
        <dbReference type="ARBA" id="ARBA00022606"/>
    </source>
</evidence>
<dbReference type="Pfam" id="PF13853">
    <property type="entry name" value="7tm_4"/>
    <property type="match status" value="1"/>
</dbReference>
<keyword evidence="3 12" id="KW-0716">Sensory transduction</keyword>
<dbReference type="PROSITE" id="PS00237">
    <property type="entry name" value="G_PROTEIN_RECEP_F1_1"/>
    <property type="match status" value="1"/>
</dbReference>
<dbReference type="Proteomes" id="UP000694406">
    <property type="component" value="Unplaced"/>
</dbReference>
<keyword evidence="8 12" id="KW-0472">Membrane</keyword>
<dbReference type="PANTHER" id="PTHR26453">
    <property type="entry name" value="OLFACTORY RECEPTOR"/>
    <property type="match status" value="1"/>
</dbReference>
<evidence type="ECO:0000256" key="9">
    <source>
        <dbReference type="ARBA" id="ARBA00023170"/>
    </source>
</evidence>
<keyword evidence="9 11" id="KW-0675">Receptor</keyword>
<protein>
    <recommendedName>
        <fullName evidence="12">Olfactory receptor</fullName>
    </recommendedName>
</protein>
<dbReference type="AlphaFoldDB" id="A0A8C5RNV9"/>
<evidence type="ECO:0000256" key="4">
    <source>
        <dbReference type="ARBA" id="ARBA00022692"/>
    </source>
</evidence>
<keyword evidence="4 11" id="KW-0812">Transmembrane</keyword>
<accession>A0A8C5RNV9</accession>
<evidence type="ECO:0000313" key="14">
    <source>
        <dbReference type="Ensembl" id="ENSLLTP00000004900.1"/>
    </source>
</evidence>
<evidence type="ECO:0000256" key="1">
    <source>
        <dbReference type="ARBA" id="ARBA00004651"/>
    </source>
</evidence>
<feature type="transmembrane region" description="Helical" evidence="12">
    <location>
        <begin position="278"/>
        <end position="297"/>
    </location>
</feature>
<dbReference type="InterPro" id="IPR000276">
    <property type="entry name" value="GPCR_Rhodpsn"/>
</dbReference>
<dbReference type="GO" id="GO:0004984">
    <property type="term" value="F:olfactory receptor activity"/>
    <property type="evidence" value="ECO:0007669"/>
    <property type="project" value="InterPro"/>
</dbReference>
<dbReference type="Gene3D" id="1.20.1070.10">
    <property type="entry name" value="Rhodopsin 7-helix transmembrane proteins"/>
    <property type="match status" value="1"/>
</dbReference>
<feature type="transmembrane region" description="Helical" evidence="12">
    <location>
        <begin position="243"/>
        <end position="266"/>
    </location>
</feature>
<evidence type="ECO:0000256" key="7">
    <source>
        <dbReference type="ARBA" id="ARBA00023040"/>
    </source>
</evidence>
<evidence type="ECO:0000256" key="11">
    <source>
        <dbReference type="RuleBase" id="RU000688"/>
    </source>
</evidence>
<sequence length="364" mass="41454">METSWETSNQSYQGEFILLGVADRPRLEMLLFALVLVCYMMTLLGNTTIIVVLSLDAGLHTPMYFFLSNLSFLDLCFTISLGPHMLVNFWRKSKTITYDGCVAELYISLALGSTECALLAVISYDRYAAICHPLRYTSIMSHSLCFTMAAFSWISGFSNSVIHTVMILRLPLCGWNQVDHLFCELPAFLKLACVDASLNEIVVIFSTSVLFLLIPVSLITISYGYIAAAVLRIRSAEGRKRAFNTCSSHLMVVWLFYGTAIFNYFQPLSISSRDRRKMISLFYTFVTTMLNPLIYTLRNKDVHKALQRLIKNRFLGGLHTCNNIRTKSIIQDCISSLQDPKIKQFIFNLLDMNYVYTTLCYIKK</sequence>
<dbReference type="Ensembl" id="ENSLLTT00000005099.1">
    <property type="protein sequence ID" value="ENSLLTP00000004900.1"/>
    <property type="gene ID" value="ENSLLTG00000003653.1"/>
</dbReference>
<organism evidence="14 15">
    <name type="scientific">Laticauda laticaudata</name>
    <name type="common">Blue-ringed sea krait</name>
    <name type="synonym">Blue-lipped sea krait</name>
    <dbReference type="NCBI Taxonomy" id="8630"/>
    <lineage>
        <taxon>Eukaryota</taxon>
        <taxon>Metazoa</taxon>
        <taxon>Chordata</taxon>
        <taxon>Craniata</taxon>
        <taxon>Vertebrata</taxon>
        <taxon>Euteleostomi</taxon>
        <taxon>Lepidosauria</taxon>
        <taxon>Squamata</taxon>
        <taxon>Bifurcata</taxon>
        <taxon>Unidentata</taxon>
        <taxon>Episquamata</taxon>
        <taxon>Toxicofera</taxon>
        <taxon>Serpentes</taxon>
        <taxon>Colubroidea</taxon>
        <taxon>Elapidae</taxon>
        <taxon>Laticaudinae</taxon>
        <taxon>Laticauda</taxon>
    </lineage>
</organism>
<evidence type="ECO:0000256" key="5">
    <source>
        <dbReference type="ARBA" id="ARBA00022725"/>
    </source>
</evidence>
<keyword evidence="5 12" id="KW-0552">Olfaction</keyword>
<evidence type="ECO:0000256" key="10">
    <source>
        <dbReference type="ARBA" id="ARBA00023224"/>
    </source>
</evidence>
<evidence type="ECO:0000256" key="6">
    <source>
        <dbReference type="ARBA" id="ARBA00022989"/>
    </source>
</evidence>